<dbReference type="SUPFAM" id="SSF81301">
    <property type="entry name" value="Nucleotidyltransferase"/>
    <property type="match status" value="1"/>
</dbReference>
<evidence type="ECO:0000313" key="2">
    <source>
        <dbReference type="EMBL" id="OGZ44549.1"/>
    </source>
</evidence>
<dbReference type="EMBL" id="MHNK01000001">
    <property type="protein sequence ID" value="OGZ44549.1"/>
    <property type="molecule type" value="Genomic_DNA"/>
</dbReference>
<name>A0A1G2G2Q3_9BACT</name>
<dbReference type="InterPro" id="IPR002934">
    <property type="entry name" value="Polymerase_NTP_transf_dom"/>
</dbReference>
<comment type="caution">
    <text evidence="2">The sequence shown here is derived from an EMBL/GenBank/DDBJ whole genome shotgun (WGS) entry which is preliminary data.</text>
</comment>
<dbReference type="AlphaFoldDB" id="A0A1G2G2Q3"/>
<evidence type="ECO:0000313" key="3">
    <source>
        <dbReference type="Proteomes" id="UP000177480"/>
    </source>
</evidence>
<accession>A0A1G2G2Q3</accession>
<protein>
    <recommendedName>
        <fullName evidence="1">Polymerase nucleotidyl transferase domain-containing protein</fullName>
    </recommendedName>
</protein>
<feature type="domain" description="Polymerase nucleotidyl transferase" evidence="1">
    <location>
        <begin position="22"/>
        <end position="72"/>
    </location>
</feature>
<evidence type="ECO:0000259" key="1">
    <source>
        <dbReference type="Pfam" id="PF01909"/>
    </source>
</evidence>
<dbReference type="CDD" id="cd05403">
    <property type="entry name" value="NT_KNTase_like"/>
    <property type="match status" value="1"/>
</dbReference>
<dbReference type="Gene3D" id="3.30.460.10">
    <property type="entry name" value="Beta Polymerase, domain 2"/>
    <property type="match status" value="1"/>
</dbReference>
<reference evidence="2 3" key="1">
    <citation type="journal article" date="2016" name="Nat. Commun.">
        <title>Thousands of microbial genomes shed light on interconnected biogeochemical processes in an aquifer system.</title>
        <authorList>
            <person name="Anantharaman K."/>
            <person name="Brown C.T."/>
            <person name="Hug L.A."/>
            <person name="Sharon I."/>
            <person name="Castelle C.J."/>
            <person name="Probst A.J."/>
            <person name="Thomas B.C."/>
            <person name="Singh A."/>
            <person name="Wilkins M.J."/>
            <person name="Karaoz U."/>
            <person name="Brodie E.L."/>
            <person name="Williams K.H."/>
            <person name="Hubbard S.S."/>
            <person name="Banfield J.F."/>
        </authorList>
    </citation>
    <scope>NUCLEOTIDE SEQUENCE [LARGE SCALE GENOMIC DNA]</scope>
</reference>
<dbReference type="GO" id="GO:0016779">
    <property type="term" value="F:nucleotidyltransferase activity"/>
    <property type="evidence" value="ECO:0007669"/>
    <property type="project" value="InterPro"/>
</dbReference>
<gene>
    <name evidence="2" type="ORF">A2719_03990</name>
</gene>
<dbReference type="Proteomes" id="UP000177480">
    <property type="component" value="Unassembled WGS sequence"/>
</dbReference>
<sequence>MIWKRRPCIPEEVWQACKFFTQAVLSLEPFIKKVILFGSYSKGQQRPDSDIDIAIFVDAPRYFYRTRILHPRLNREHEIFGVQLEESDAVGKLRTDIQNTSFPLKEMFSVHIITPSNSGPFVDEVEKGIVLYRSLIYSIFCFLTSCRYV</sequence>
<dbReference type="InterPro" id="IPR043519">
    <property type="entry name" value="NT_sf"/>
</dbReference>
<proteinExistence type="predicted"/>
<organism evidence="2 3">
    <name type="scientific">Candidatus Ryanbacteria bacterium RIFCSPHIGHO2_01_FULL_45_22</name>
    <dbReference type="NCBI Taxonomy" id="1802114"/>
    <lineage>
        <taxon>Bacteria</taxon>
        <taxon>Candidatus Ryaniibacteriota</taxon>
    </lineage>
</organism>
<dbReference type="Pfam" id="PF01909">
    <property type="entry name" value="NTP_transf_2"/>
    <property type="match status" value="1"/>
</dbReference>